<accession>W9R7T0</accession>
<protein>
    <submittedName>
        <fullName evidence="2">Uncharacterized protein</fullName>
    </submittedName>
</protein>
<feature type="chain" id="PRO_5004931217" evidence="1">
    <location>
        <begin position="25"/>
        <end position="146"/>
    </location>
</feature>
<evidence type="ECO:0000256" key="1">
    <source>
        <dbReference type="SAM" id="SignalP"/>
    </source>
</evidence>
<dbReference type="InterPro" id="IPR038804">
    <property type="entry name" value="RGF3"/>
</dbReference>
<dbReference type="Proteomes" id="UP000030645">
    <property type="component" value="Unassembled WGS sequence"/>
</dbReference>
<feature type="signal peptide" evidence="1">
    <location>
        <begin position="1"/>
        <end position="24"/>
    </location>
</feature>
<sequence>MVSLRFISSLLVLTMLYRIRYCSATTKYYQAFSKIAVPDPSGSTKVGAEGSANINSEKKTYNGVPTMADVGNKRRRGRKMMVERVLPMVEEEHFVGDCEHFYRILNVKCNLKSTSTRRRCLKAKMTDFRAFNADYHVPRPHPPKNN</sequence>
<dbReference type="PANTHER" id="PTHR36313">
    <property type="entry name" value="ROOT MERISTEM GROWTH FACTOR 2"/>
    <property type="match status" value="1"/>
</dbReference>
<dbReference type="eggNOG" id="ENOG502SEWW">
    <property type="taxonomic scope" value="Eukaryota"/>
</dbReference>
<dbReference type="GO" id="GO:0010628">
    <property type="term" value="P:positive regulation of gene expression"/>
    <property type="evidence" value="ECO:0007669"/>
    <property type="project" value="TreeGrafter"/>
</dbReference>
<reference evidence="3" key="1">
    <citation type="submission" date="2013-01" db="EMBL/GenBank/DDBJ databases">
        <title>Draft Genome Sequence of a Mulberry Tree, Morus notabilis C.K. Schneid.</title>
        <authorList>
            <person name="He N."/>
            <person name="Zhao S."/>
        </authorList>
    </citation>
    <scope>NUCLEOTIDE SEQUENCE</scope>
</reference>
<keyword evidence="1" id="KW-0732">Signal</keyword>
<dbReference type="AlphaFoldDB" id="W9R7T0"/>
<evidence type="ECO:0000313" key="3">
    <source>
        <dbReference type="Proteomes" id="UP000030645"/>
    </source>
</evidence>
<dbReference type="GO" id="GO:0008083">
    <property type="term" value="F:growth factor activity"/>
    <property type="evidence" value="ECO:0007669"/>
    <property type="project" value="InterPro"/>
</dbReference>
<dbReference type="PANTHER" id="PTHR36313:SF2">
    <property type="match status" value="1"/>
</dbReference>
<name>W9R7T0_9ROSA</name>
<dbReference type="GO" id="GO:0008284">
    <property type="term" value="P:positive regulation of cell population proliferation"/>
    <property type="evidence" value="ECO:0007669"/>
    <property type="project" value="TreeGrafter"/>
</dbReference>
<organism evidence="2 3">
    <name type="scientific">Morus notabilis</name>
    <dbReference type="NCBI Taxonomy" id="981085"/>
    <lineage>
        <taxon>Eukaryota</taxon>
        <taxon>Viridiplantae</taxon>
        <taxon>Streptophyta</taxon>
        <taxon>Embryophyta</taxon>
        <taxon>Tracheophyta</taxon>
        <taxon>Spermatophyta</taxon>
        <taxon>Magnoliopsida</taxon>
        <taxon>eudicotyledons</taxon>
        <taxon>Gunneridae</taxon>
        <taxon>Pentapetalae</taxon>
        <taxon>rosids</taxon>
        <taxon>fabids</taxon>
        <taxon>Rosales</taxon>
        <taxon>Moraceae</taxon>
        <taxon>Moreae</taxon>
        <taxon>Morus</taxon>
    </lineage>
</organism>
<dbReference type="GO" id="GO:0030154">
    <property type="term" value="P:cell differentiation"/>
    <property type="evidence" value="ECO:0007669"/>
    <property type="project" value="TreeGrafter"/>
</dbReference>
<dbReference type="GO" id="GO:0010082">
    <property type="term" value="P:regulation of root meristem growth"/>
    <property type="evidence" value="ECO:0007669"/>
    <property type="project" value="InterPro"/>
</dbReference>
<gene>
    <name evidence="2" type="ORF">L484_002666</name>
</gene>
<dbReference type="EMBL" id="KE344681">
    <property type="protein sequence ID" value="EXB75444.1"/>
    <property type="molecule type" value="Genomic_DNA"/>
</dbReference>
<proteinExistence type="predicted"/>
<keyword evidence="3" id="KW-1185">Reference proteome</keyword>
<evidence type="ECO:0000313" key="2">
    <source>
        <dbReference type="EMBL" id="EXB75444.1"/>
    </source>
</evidence>
<dbReference type="GO" id="GO:0005615">
    <property type="term" value="C:extracellular space"/>
    <property type="evidence" value="ECO:0007669"/>
    <property type="project" value="TreeGrafter"/>
</dbReference>